<gene>
    <name evidence="1" type="ORF">BG20_I2471</name>
</gene>
<proteinExistence type="predicted"/>
<keyword evidence="2" id="KW-1185">Reference proteome</keyword>
<dbReference type="RefSeq" id="WP_010195011.1">
    <property type="nucleotide sequence ID" value="NZ_AHJG01000292.1"/>
</dbReference>
<evidence type="ECO:0000313" key="2">
    <source>
        <dbReference type="Proteomes" id="UP000014065"/>
    </source>
</evidence>
<dbReference type="InterPro" id="IPR014923">
    <property type="entry name" value="DUF1802"/>
</dbReference>
<evidence type="ECO:0008006" key="3">
    <source>
        <dbReference type="Google" id="ProtNLM"/>
    </source>
</evidence>
<sequence length="181" mass="20960">MESLKEWATVVAALEDGVQTVLLRKGGILDVASGFKIEAKKFLLFPTHEHQEHHHIKPEFHKYLEQVKSNPPKAGFNRITSYAEILSEADISLDETIKKLSKFHIWSDSYINERKNWKPENPIKAVFLKVYKIPEVNTPLKSEYQGCKSWININEEIPVRKAVLSDKETESKLKEFKETIK</sequence>
<dbReference type="Pfam" id="PF08819">
    <property type="entry name" value="DUF1802"/>
    <property type="match status" value="1"/>
</dbReference>
<accession>S2EPS4</accession>
<comment type="caution">
    <text evidence="1">The sequence shown here is derived from an EMBL/GenBank/DDBJ whole genome shotgun (WGS) entry which is preliminary data.</text>
</comment>
<dbReference type="EMBL" id="AHJG01000292">
    <property type="protein sequence ID" value="EPA04484.1"/>
    <property type="molecule type" value="Genomic_DNA"/>
</dbReference>
<protein>
    <recommendedName>
        <fullName evidence="3">DUF1802 family protein</fullName>
    </recommendedName>
</protein>
<name>S2EPS4_9ARCH</name>
<organism evidence="1 2">
    <name type="scientific">Candidatus Nitrosarchaeum limnium BG20</name>
    <dbReference type="NCBI Taxonomy" id="859192"/>
    <lineage>
        <taxon>Archaea</taxon>
        <taxon>Nitrososphaerota</taxon>
        <taxon>Nitrososphaeria</taxon>
        <taxon>Nitrosopumilales</taxon>
        <taxon>Nitrosopumilaceae</taxon>
        <taxon>Nitrosarchaeum</taxon>
    </lineage>
</organism>
<dbReference type="OrthoDB" id="6842at2157"/>
<evidence type="ECO:0000313" key="1">
    <source>
        <dbReference type="EMBL" id="EPA04484.1"/>
    </source>
</evidence>
<dbReference type="AlphaFoldDB" id="S2EPS4"/>
<dbReference type="Proteomes" id="UP000014065">
    <property type="component" value="Unassembled WGS sequence"/>
</dbReference>
<reference evidence="1 2" key="1">
    <citation type="journal article" date="2012" name="J. Bacteriol.">
        <title>Genome Sequence of "Candidatus Nitrosoarchaeum limnia" BG20, a Low-Salinity Ammonia-Oxidizing Archaeon from the San Francisco Bay Estuary.</title>
        <authorList>
            <person name="Mosier A.C."/>
            <person name="Allen E.E."/>
            <person name="Kim M."/>
            <person name="Ferriera S."/>
            <person name="Francis C.A."/>
        </authorList>
    </citation>
    <scope>NUCLEOTIDE SEQUENCE [LARGE SCALE GENOMIC DNA]</scope>
    <source>
        <strain evidence="1 2">BG20</strain>
    </source>
</reference>